<keyword evidence="18" id="KW-1185">Reference proteome</keyword>
<evidence type="ECO:0000256" key="5">
    <source>
        <dbReference type="ARBA" id="ARBA00022737"/>
    </source>
</evidence>
<dbReference type="Gene3D" id="3.30.430.20">
    <property type="entry name" value="Gnk2 domain, C-X8-C-X2-C motif"/>
    <property type="match status" value="2"/>
</dbReference>
<keyword evidence="4" id="KW-0732">Signal</keyword>
<feature type="domain" description="Gnk2-homologous" evidence="16">
    <location>
        <begin position="60"/>
        <end position="162"/>
    </location>
</feature>
<dbReference type="InterPro" id="IPR052059">
    <property type="entry name" value="CR_Ser/Thr_kinase"/>
</dbReference>
<dbReference type="Proteomes" id="UP000009183">
    <property type="component" value="Chromosome 5"/>
</dbReference>
<dbReference type="PROSITE" id="PS50011">
    <property type="entry name" value="PROTEIN_KINASE_DOM"/>
    <property type="match status" value="1"/>
</dbReference>
<dbReference type="PROSITE" id="PS00108">
    <property type="entry name" value="PROTEIN_KINASE_ST"/>
    <property type="match status" value="1"/>
</dbReference>
<evidence type="ECO:0000256" key="12">
    <source>
        <dbReference type="ARBA" id="ARBA00047951"/>
    </source>
</evidence>
<evidence type="ECO:0000256" key="4">
    <source>
        <dbReference type="ARBA" id="ARBA00022729"/>
    </source>
</evidence>
<dbReference type="SMART" id="SM00220">
    <property type="entry name" value="S_TKc"/>
    <property type="match status" value="1"/>
</dbReference>
<dbReference type="PaxDb" id="29760-VIT_05s0077g01090.t01"/>
<dbReference type="PROSITE" id="PS51473">
    <property type="entry name" value="GNK2"/>
    <property type="match status" value="2"/>
</dbReference>
<feature type="transmembrane region" description="Helical" evidence="14">
    <location>
        <begin position="290"/>
        <end position="310"/>
    </location>
</feature>
<dbReference type="InterPro" id="IPR001245">
    <property type="entry name" value="Ser-Thr/Tyr_kinase_cat_dom"/>
</dbReference>
<dbReference type="CDD" id="cd14066">
    <property type="entry name" value="STKc_IRAK"/>
    <property type="match status" value="1"/>
</dbReference>
<keyword evidence="7" id="KW-0418">Kinase</keyword>
<name>F6H729_VITVI</name>
<dbReference type="InterPro" id="IPR011009">
    <property type="entry name" value="Kinase-like_dom_sf"/>
</dbReference>
<dbReference type="InterPro" id="IPR017441">
    <property type="entry name" value="Protein_kinase_ATP_BS"/>
</dbReference>
<organism evidence="17 18">
    <name type="scientific">Vitis vinifera</name>
    <name type="common">Grape</name>
    <dbReference type="NCBI Taxonomy" id="29760"/>
    <lineage>
        <taxon>Eukaryota</taxon>
        <taxon>Viridiplantae</taxon>
        <taxon>Streptophyta</taxon>
        <taxon>Embryophyta</taxon>
        <taxon>Tracheophyta</taxon>
        <taxon>Spermatophyta</taxon>
        <taxon>Magnoliopsida</taxon>
        <taxon>eudicotyledons</taxon>
        <taxon>Gunneridae</taxon>
        <taxon>Pentapetalae</taxon>
        <taxon>rosids</taxon>
        <taxon>Vitales</taxon>
        <taxon>Vitaceae</taxon>
        <taxon>Viteae</taxon>
        <taxon>Vitis</taxon>
    </lineage>
</organism>
<evidence type="ECO:0008006" key="19">
    <source>
        <dbReference type="Google" id="ProtNLM"/>
    </source>
</evidence>
<gene>
    <name evidence="17" type="ordered locus">VIT_05s0077g01090</name>
</gene>
<reference evidence="18" key="1">
    <citation type="journal article" date="2007" name="Nature">
        <title>The grapevine genome sequence suggests ancestral hexaploidization in major angiosperm phyla.</title>
        <authorList>
            <consortium name="The French-Italian Public Consortium for Grapevine Genome Characterization."/>
            <person name="Jaillon O."/>
            <person name="Aury J.-M."/>
            <person name="Noel B."/>
            <person name="Policriti A."/>
            <person name="Clepet C."/>
            <person name="Casagrande A."/>
            <person name="Choisne N."/>
            <person name="Aubourg S."/>
            <person name="Vitulo N."/>
            <person name="Jubin C."/>
            <person name="Vezzi A."/>
            <person name="Legeai F."/>
            <person name="Hugueney P."/>
            <person name="Dasilva C."/>
            <person name="Horner D."/>
            <person name="Mica E."/>
            <person name="Jublot D."/>
            <person name="Poulain J."/>
            <person name="Bruyere C."/>
            <person name="Billault A."/>
            <person name="Segurens B."/>
            <person name="Gouyvenoux M."/>
            <person name="Ugarte E."/>
            <person name="Cattonaro F."/>
            <person name="Anthouard V."/>
            <person name="Vico V."/>
            <person name="Del Fabbro C."/>
            <person name="Alaux M."/>
            <person name="Di Gaspero G."/>
            <person name="Dumas V."/>
            <person name="Felice N."/>
            <person name="Paillard S."/>
            <person name="Juman I."/>
            <person name="Moroldo M."/>
            <person name="Scalabrin S."/>
            <person name="Canaguier A."/>
            <person name="Le Clainche I."/>
            <person name="Malacrida G."/>
            <person name="Durand E."/>
            <person name="Pesole G."/>
            <person name="Laucou V."/>
            <person name="Chatelet P."/>
            <person name="Merdinoglu D."/>
            <person name="Delledonne M."/>
            <person name="Pezzotti M."/>
            <person name="Lecharny A."/>
            <person name="Scarpelli C."/>
            <person name="Artiguenave F."/>
            <person name="Pe M.E."/>
            <person name="Valle G."/>
            <person name="Morgante M."/>
            <person name="Caboche M."/>
            <person name="Adam-Blondon A.-F."/>
            <person name="Weissenbach J."/>
            <person name="Quetier F."/>
            <person name="Wincker P."/>
        </authorList>
    </citation>
    <scope>NUCLEOTIDE SEQUENCE [LARGE SCALE GENOMIC DNA]</scope>
    <source>
        <strain evidence="18">cv. Pinot noir / PN40024</strain>
    </source>
</reference>
<keyword evidence="2" id="KW-0597">Phosphoprotein</keyword>
<dbReference type="eggNOG" id="ENOG502QRU4">
    <property type="taxonomic scope" value="Eukaryota"/>
</dbReference>
<dbReference type="AlphaFoldDB" id="F6H729"/>
<dbReference type="InParanoid" id="F6H729"/>
<feature type="binding site" evidence="13">
    <location>
        <position position="381"/>
    </location>
    <ligand>
        <name>ATP</name>
        <dbReference type="ChEBI" id="CHEBI:30616"/>
    </ligand>
</feature>
<comment type="catalytic activity">
    <reaction evidence="11">
        <text>L-seryl-[protein] + ATP = O-phospho-L-seryl-[protein] + ADP + H(+)</text>
        <dbReference type="Rhea" id="RHEA:17989"/>
        <dbReference type="Rhea" id="RHEA-COMP:9863"/>
        <dbReference type="Rhea" id="RHEA-COMP:11604"/>
        <dbReference type="ChEBI" id="CHEBI:15378"/>
        <dbReference type="ChEBI" id="CHEBI:29999"/>
        <dbReference type="ChEBI" id="CHEBI:30616"/>
        <dbReference type="ChEBI" id="CHEBI:83421"/>
        <dbReference type="ChEBI" id="CHEBI:456216"/>
    </reaction>
</comment>
<sequence>MFEKKRLRHGAYFILPKSLNSILIHFLRPSPQMVSSISTLVLLLATISSVTAATANDNYTTLLSLNCNGTRAVNTQSFDVNFVDAMEIISQEIASSGFGMAESGENATDKAYGLGQCLNYLSNVDCRLCYSQSRVQLPLCLPSTSARVYLNGCFLRYGNYNFSEEAVDDLDSVACGSSGNVTEVGFRDGANGLIQNLTNGAYEDRDYYKEGNATISSDVKIYGVAQCWRSLNKSGCRDCLEKAREKIVGCFPASEGAALNAGCVVRYSMNPFYVASSASSGSSSATRRRALVATLSIIAAVLVIGAAILWGRRRPPTNGDSENPDGSSEILRLISESHLSFKYDDLRKATKDFDLGNKIGQGGYGSVYKGTLPDGREIAVKRLFINTTQWLDQFFNEVNLISQVQHKNLVKLLGCSVEGPESLLVYEYLCNTSLDRFLFEPLDLTLQSDSFRKKALDWGKRSDILVGTAEGLAYLHEASEVRIIHRDIKASNILLDERLKPKIADFGLARYFAEGQSHLSTGLAGTLGYMAPEYVVHGQLTEKADVYSYGILVLEVLTGKKSNSSVSSSTESQSLISQVWGHFNTKTLIQVLDLDLQDQCSEKEAINVFQVGLLCTQASPNLRPPMWKVVEMLTSKSKDLPLPTQPPFVNVKGVELRSSGSESSMKGSSSSKFPVSMNRMSLSIMQGR</sequence>
<dbReference type="FunFam" id="3.30.430.20:FF:000025">
    <property type="entry name" value="Cysteine-rich receptor-like protein kinase 2"/>
    <property type="match status" value="1"/>
</dbReference>
<evidence type="ECO:0000256" key="8">
    <source>
        <dbReference type="ARBA" id="ARBA00022840"/>
    </source>
</evidence>
<keyword evidence="14" id="KW-1133">Transmembrane helix</keyword>
<dbReference type="GO" id="GO:0004674">
    <property type="term" value="F:protein serine/threonine kinase activity"/>
    <property type="evidence" value="ECO:0000318"/>
    <property type="project" value="GO_Central"/>
</dbReference>
<keyword evidence="9" id="KW-0675">Receptor</keyword>
<evidence type="ECO:0000313" key="17">
    <source>
        <dbReference type="EMBL" id="CCB47976.1"/>
    </source>
</evidence>
<accession>F6H729</accession>
<dbReference type="InterPro" id="IPR002902">
    <property type="entry name" value="GNK2"/>
</dbReference>
<evidence type="ECO:0000313" key="18">
    <source>
        <dbReference type="Proteomes" id="UP000009183"/>
    </source>
</evidence>
<evidence type="ECO:0000256" key="9">
    <source>
        <dbReference type="ARBA" id="ARBA00023170"/>
    </source>
</evidence>
<dbReference type="GO" id="GO:0005524">
    <property type="term" value="F:ATP binding"/>
    <property type="evidence" value="ECO:0007669"/>
    <property type="project" value="UniProtKB-UniRule"/>
</dbReference>
<dbReference type="PROSITE" id="PS00107">
    <property type="entry name" value="PROTEIN_KINASE_ATP"/>
    <property type="match status" value="1"/>
</dbReference>
<dbReference type="HOGENOM" id="CLU_000288_35_6_1"/>
<evidence type="ECO:0000256" key="14">
    <source>
        <dbReference type="SAM" id="Phobius"/>
    </source>
</evidence>
<evidence type="ECO:0000256" key="13">
    <source>
        <dbReference type="PROSITE-ProRule" id="PRU10141"/>
    </source>
</evidence>
<evidence type="ECO:0000256" key="10">
    <source>
        <dbReference type="ARBA" id="ARBA00023180"/>
    </source>
</evidence>
<dbReference type="PANTHER" id="PTHR47973">
    <property type="entry name" value="CYSTEINE-RICH RECEPTOR-LIKE PROTEIN KINASE 3"/>
    <property type="match status" value="1"/>
</dbReference>
<evidence type="ECO:0000256" key="11">
    <source>
        <dbReference type="ARBA" id="ARBA00047558"/>
    </source>
</evidence>
<dbReference type="InterPro" id="IPR008271">
    <property type="entry name" value="Ser/Thr_kinase_AS"/>
</dbReference>
<comment type="catalytic activity">
    <reaction evidence="12">
        <text>L-threonyl-[protein] + ATP = O-phospho-L-threonyl-[protein] + ADP + H(+)</text>
        <dbReference type="Rhea" id="RHEA:46608"/>
        <dbReference type="Rhea" id="RHEA-COMP:11060"/>
        <dbReference type="Rhea" id="RHEA-COMP:11605"/>
        <dbReference type="ChEBI" id="CHEBI:15378"/>
        <dbReference type="ChEBI" id="CHEBI:30013"/>
        <dbReference type="ChEBI" id="CHEBI:30616"/>
        <dbReference type="ChEBI" id="CHEBI:61977"/>
        <dbReference type="ChEBI" id="CHEBI:456216"/>
    </reaction>
</comment>
<keyword evidence="3" id="KW-0808">Transferase</keyword>
<evidence type="ECO:0000259" key="15">
    <source>
        <dbReference type="PROSITE" id="PS50011"/>
    </source>
</evidence>
<evidence type="ECO:0000256" key="3">
    <source>
        <dbReference type="ARBA" id="ARBA00022679"/>
    </source>
</evidence>
<evidence type="ECO:0000259" key="16">
    <source>
        <dbReference type="PROSITE" id="PS51473"/>
    </source>
</evidence>
<keyword evidence="5" id="KW-0677">Repeat</keyword>
<keyword evidence="14" id="KW-0812">Transmembrane</keyword>
<dbReference type="FunFam" id="3.30.430.20:FF:000005">
    <property type="entry name" value="Cysteine-rich receptor-like protein kinase 2"/>
    <property type="match status" value="1"/>
</dbReference>
<keyword evidence="10" id="KW-0325">Glycoprotein</keyword>
<feature type="domain" description="Gnk2-homologous" evidence="16">
    <location>
        <begin position="168"/>
        <end position="272"/>
    </location>
</feature>
<feature type="domain" description="Protein kinase" evidence="15">
    <location>
        <begin position="353"/>
        <end position="649"/>
    </location>
</feature>
<dbReference type="InterPro" id="IPR000719">
    <property type="entry name" value="Prot_kinase_dom"/>
</dbReference>
<keyword evidence="8 13" id="KW-0067">ATP-binding</keyword>
<dbReference type="Gene3D" id="1.10.510.10">
    <property type="entry name" value="Transferase(Phosphotransferase) domain 1"/>
    <property type="match status" value="1"/>
</dbReference>
<keyword evidence="14" id="KW-0472">Membrane</keyword>
<dbReference type="Gene3D" id="3.30.200.20">
    <property type="entry name" value="Phosphorylase Kinase, domain 1"/>
    <property type="match status" value="1"/>
</dbReference>
<keyword evidence="1" id="KW-0723">Serine/threonine-protein kinase</keyword>
<proteinExistence type="predicted"/>
<keyword evidence="6 13" id="KW-0547">Nucleotide-binding</keyword>
<dbReference type="Pfam" id="PF07714">
    <property type="entry name" value="PK_Tyr_Ser-Thr"/>
    <property type="match status" value="1"/>
</dbReference>
<dbReference type="CDD" id="cd23509">
    <property type="entry name" value="Gnk2-like"/>
    <property type="match status" value="2"/>
</dbReference>
<dbReference type="InterPro" id="IPR038408">
    <property type="entry name" value="GNK2_sf"/>
</dbReference>
<evidence type="ECO:0000256" key="6">
    <source>
        <dbReference type="ARBA" id="ARBA00022741"/>
    </source>
</evidence>
<protein>
    <recommendedName>
        <fullName evidence="19">Cysteine-rich receptor-like protein kinase 2</fullName>
    </recommendedName>
</protein>
<dbReference type="EMBL" id="FN595246">
    <property type="protein sequence ID" value="CCB47976.1"/>
    <property type="molecule type" value="Genomic_DNA"/>
</dbReference>
<dbReference type="Pfam" id="PF01657">
    <property type="entry name" value="Stress-antifung"/>
    <property type="match status" value="2"/>
</dbReference>
<evidence type="ECO:0000256" key="1">
    <source>
        <dbReference type="ARBA" id="ARBA00022527"/>
    </source>
</evidence>
<evidence type="ECO:0000256" key="2">
    <source>
        <dbReference type="ARBA" id="ARBA00022553"/>
    </source>
</evidence>
<evidence type="ECO:0000256" key="7">
    <source>
        <dbReference type="ARBA" id="ARBA00022777"/>
    </source>
</evidence>
<dbReference type="ExpressionAtlas" id="F6H729">
    <property type="expression patterns" value="baseline and differential"/>
</dbReference>
<dbReference type="FunFam" id="3.30.200.20:FF:000177">
    <property type="entry name" value="Cysteine-rich receptor-like protein kinase 2"/>
    <property type="match status" value="1"/>
</dbReference>
<dbReference type="FunFam" id="1.10.510.10:FF:000336">
    <property type="entry name" value="Cysteine-rich receptor-like protein kinase 2"/>
    <property type="match status" value="1"/>
</dbReference>
<dbReference type="SUPFAM" id="SSF56112">
    <property type="entry name" value="Protein kinase-like (PK-like)"/>
    <property type="match status" value="1"/>
</dbReference>